<dbReference type="AlphaFoldDB" id="A0A7K1SEP5"/>
<dbReference type="EMBL" id="WPIN01000007">
    <property type="protein sequence ID" value="MVM32279.1"/>
    <property type="molecule type" value="Genomic_DNA"/>
</dbReference>
<keyword evidence="2" id="KW-1185">Reference proteome</keyword>
<evidence type="ECO:0000313" key="1">
    <source>
        <dbReference type="EMBL" id="MVM32279.1"/>
    </source>
</evidence>
<sequence>MKLEEAVKYLKDSDGPQQLCIDKGLVTDPDDLLIYMEKAINLASELSFFSIQETEDDLIFNKDGVQYIQLFPAHYAVDLIESDLDLLNKGLSDLQIAHRLLDYRINDA</sequence>
<dbReference type="RefSeq" id="WP_157587011.1">
    <property type="nucleotide sequence ID" value="NZ_WPIN01000007.1"/>
</dbReference>
<proteinExistence type="predicted"/>
<accession>A0A7K1SEP5</accession>
<organism evidence="1 2">
    <name type="scientific">Spirosoma arboris</name>
    <dbReference type="NCBI Taxonomy" id="2682092"/>
    <lineage>
        <taxon>Bacteria</taxon>
        <taxon>Pseudomonadati</taxon>
        <taxon>Bacteroidota</taxon>
        <taxon>Cytophagia</taxon>
        <taxon>Cytophagales</taxon>
        <taxon>Cytophagaceae</taxon>
        <taxon>Spirosoma</taxon>
    </lineage>
</organism>
<name>A0A7K1SEP5_9BACT</name>
<gene>
    <name evidence="1" type="ORF">GO755_19690</name>
</gene>
<comment type="caution">
    <text evidence="1">The sequence shown here is derived from an EMBL/GenBank/DDBJ whole genome shotgun (WGS) entry which is preliminary data.</text>
</comment>
<protein>
    <submittedName>
        <fullName evidence="1">Uncharacterized protein</fullName>
    </submittedName>
</protein>
<reference evidence="1 2" key="1">
    <citation type="submission" date="2019-12" db="EMBL/GenBank/DDBJ databases">
        <title>Spirosoma sp. HMF4905 genome sequencing and assembly.</title>
        <authorList>
            <person name="Kang H."/>
            <person name="Cha I."/>
            <person name="Kim H."/>
            <person name="Joh K."/>
        </authorList>
    </citation>
    <scope>NUCLEOTIDE SEQUENCE [LARGE SCALE GENOMIC DNA]</scope>
    <source>
        <strain evidence="1 2">HMF4905</strain>
    </source>
</reference>
<dbReference type="Proteomes" id="UP000436006">
    <property type="component" value="Unassembled WGS sequence"/>
</dbReference>
<evidence type="ECO:0000313" key="2">
    <source>
        <dbReference type="Proteomes" id="UP000436006"/>
    </source>
</evidence>